<evidence type="ECO:0000256" key="2">
    <source>
        <dbReference type="ARBA" id="ARBA00022946"/>
    </source>
</evidence>
<dbReference type="RefSeq" id="XP_020087264.1">
    <property type="nucleotide sequence ID" value="XM_020231675.1"/>
</dbReference>
<keyword evidence="1" id="KW-0677">Repeat</keyword>
<reference evidence="5" key="1">
    <citation type="journal article" date="2015" name="Nat. Genet.">
        <title>The pineapple genome and the evolution of CAM photosynthesis.</title>
        <authorList>
            <person name="Ming R."/>
            <person name="VanBuren R."/>
            <person name="Wai C.M."/>
            <person name="Tang H."/>
            <person name="Schatz M.C."/>
            <person name="Bowers J.E."/>
            <person name="Lyons E."/>
            <person name="Wang M.L."/>
            <person name="Chen J."/>
            <person name="Biggers E."/>
            <person name="Zhang J."/>
            <person name="Huang L."/>
            <person name="Zhang L."/>
            <person name="Miao W."/>
            <person name="Zhang J."/>
            <person name="Ye Z."/>
            <person name="Miao C."/>
            <person name="Lin Z."/>
            <person name="Wang H."/>
            <person name="Zhou H."/>
            <person name="Yim W.C."/>
            <person name="Priest H.D."/>
            <person name="Zheng C."/>
            <person name="Woodhouse M."/>
            <person name="Edger P.P."/>
            <person name="Guyot R."/>
            <person name="Guo H.B."/>
            <person name="Guo H."/>
            <person name="Zheng G."/>
            <person name="Singh R."/>
            <person name="Sharma A."/>
            <person name="Min X."/>
            <person name="Zheng Y."/>
            <person name="Lee H."/>
            <person name="Gurtowski J."/>
            <person name="Sedlazeck F.J."/>
            <person name="Harkess A."/>
            <person name="McKain M.R."/>
            <person name="Liao Z."/>
            <person name="Fang J."/>
            <person name="Liu J."/>
            <person name="Zhang X."/>
            <person name="Zhang Q."/>
            <person name="Hu W."/>
            <person name="Qin Y."/>
            <person name="Wang K."/>
            <person name="Chen L.Y."/>
            <person name="Shirley N."/>
            <person name="Lin Y.R."/>
            <person name="Liu L.Y."/>
            <person name="Hernandez A.G."/>
            <person name="Wright C.L."/>
            <person name="Bulone V."/>
            <person name="Tuskan G.A."/>
            <person name="Heath K."/>
            <person name="Zee F."/>
            <person name="Moore P.H."/>
            <person name="Sunkar R."/>
            <person name="Leebens-Mack J.H."/>
            <person name="Mockler T."/>
            <person name="Bennetzen J.L."/>
            <person name="Freeling M."/>
            <person name="Sankoff D."/>
            <person name="Paterson A.H."/>
            <person name="Zhu X."/>
            <person name="Yang X."/>
            <person name="Smith J.A."/>
            <person name="Cushman J.C."/>
            <person name="Paull R.E."/>
            <person name="Yu Q."/>
        </authorList>
    </citation>
    <scope>NUCLEOTIDE SEQUENCE [LARGE SCALE GENOMIC DNA]</scope>
    <source>
        <strain evidence="5">cv. F153</strain>
    </source>
</reference>
<dbReference type="NCBIfam" id="TIGR00756">
    <property type="entry name" value="PPR"/>
    <property type="match status" value="4"/>
</dbReference>
<evidence type="ECO:0000256" key="4">
    <source>
        <dbReference type="SAM" id="MobiDB-lite"/>
    </source>
</evidence>
<accession>A0A6P5EUP2</accession>
<evidence type="ECO:0000313" key="5">
    <source>
        <dbReference type="Proteomes" id="UP000515123"/>
    </source>
</evidence>
<dbReference type="OrthoDB" id="185373at2759"/>
<dbReference type="PANTHER" id="PTHR47942">
    <property type="entry name" value="TETRATRICOPEPTIDE REPEAT (TPR)-LIKE SUPERFAMILY PROTEIN-RELATED"/>
    <property type="match status" value="1"/>
</dbReference>
<feature type="repeat" description="PPR" evidence="3">
    <location>
        <begin position="329"/>
        <end position="363"/>
    </location>
</feature>
<keyword evidence="2" id="KW-0809">Transit peptide</keyword>
<evidence type="ECO:0000256" key="1">
    <source>
        <dbReference type="ARBA" id="ARBA00022737"/>
    </source>
</evidence>
<dbReference type="InterPro" id="IPR011990">
    <property type="entry name" value="TPR-like_helical_dom_sf"/>
</dbReference>
<gene>
    <name evidence="6" type="primary">LOC109709431</name>
</gene>
<reference evidence="6" key="2">
    <citation type="submission" date="2025-08" db="UniProtKB">
        <authorList>
            <consortium name="RefSeq"/>
        </authorList>
    </citation>
    <scope>IDENTIFICATION</scope>
    <source>
        <tissue evidence="6">Leaf</tissue>
    </source>
</reference>
<organism evidence="5 6">
    <name type="scientific">Ananas comosus</name>
    <name type="common">Pineapple</name>
    <name type="synonym">Ananas ananas</name>
    <dbReference type="NCBI Taxonomy" id="4615"/>
    <lineage>
        <taxon>Eukaryota</taxon>
        <taxon>Viridiplantae</taxon>
        <taxon>Streptophyta</taxon>
        <taxon>Embryophyta</taxon>
        <taxon>Tracheophyta</taxon>
        <taxon>Spermatophyta</taxon>
        <taxon>Magnoliopsida</taxon>
        <taxon>Liliopsida</taxon>
        <taxon>Poales</taxon>
        <taxon>Bromeliaceae</taxon>
        <taxon>Bromelioideae</taxon>
        <taxon>Ananas</taxon>
    </lineage>
</organism>
<keyword evidence="5" id="KW-1185">Reference proteome</keyword>
<sequence>MDHQNQKLGQRITVPGLFYRIKEDEDYGRLHHTGERERERPANIVVDTRHMVRIRKRSTTMQPTPFKKKEEKQKEKKKKPPRAPHTFLAHLKSIPSPSAAADSLLHLLGSSSSATTKPYLVDYPAVSSVLLSLLDALHLRRGPPLRDSLFASLIQHLGRARLPDDALRLFLSIPSFPCADKSPSTHTLNSLLHALVDNARLPEARALLARSSSQQLGLRPNAVSYNAILKGCCSCASHGALARAREVLDEMARRGVRPSAATYNTLIRFAIRSKQLDAAVRLKEEMGRKGVSPNAVTYAILMRGLCSEGRFEAAKKMMFDMEYQGCAASAVNYGVLMSDRGRRGDVAGMTELLREMRRRGMKPDAVTYSILINYMCAKGRVGDAYKVFVEMQMKGACEPSAAMYRMLVDGCCRAGEFEMGLRISTAMSATKHRLRPESLERLIRGLCQIGKVDDACFVLEQMEKMSVGLGAEGWAALIVAVGGRNCDAVQLLHELLL</sequence>
<name>A0A6P5EUP2_ANACO</name>
<dbReference type="InterPro" id="IPR051222">
    <property type="entry name" value="PPR/CCM1_RNA-binding"/>
</dbReference>
<dbReference type="Pfam" id="PF01535">
    <property type="entry name" value="PPR"/>
    <property type="match status" value="3"/>
</dbReference>
<feature type="repeat" description="PPR" evidence="3">
    <location>
        <begin position="435"/>
        <end position="469"/>
    </location>
</feature>
<dbReference type="PROSITE" id="PS51375">
    <property type="entry name" value="PPR"/>
    <property type="match status" value="6"/>
</dbReference>
<dbReference type="AlphaFoldDB" id="A0A6P5EUP2"/>
<dbReference type="PANTHER" id="PTHR47942:SF41">
    <property type="entry name" value="OS05G0548600 PROTEIN"/>
    <property type="match status" value="1"/>
</dbReference>
<proteinExistence type="predicted"/>
<dbReference type="Proteomes" id="UP000515123">
    <property type="component" value="Linkage group 4"/>
</dbReference>
<evidence type="ECO:0000313" key="6">
    <source>
        <dbReference type="RefSeq" id="XP_020087264.1"/>
    </source>
</evidence>
<feature type="repeat" description="PPR" evidence="3">
    <location>
        <begin position="364"/>
        <end position="398"/>
    </location>
</feature>
<feature type="region of interest" description="Disordered" evidence="4">
    <location>
        <begin position="54"/>
        <end position="84"/>
    </location>
</feature>
<feature type="repeat" description="PPR" evidence="3">
    <location>
        <begin position="259"/>
        <end position="293"/>
    </location>
</feature>
<dbReference type="Gene3D" id="1.25.40.10">
    <property type="entry name" value="Tetratricopeptide repeat domain"/>
    <property type="match status" value="3"/>
</dbReference>
<dbReference type="Pfam" id="PF13041">
    <property type="entry name" value="PPR_2"/>
    <property type="match status" value="1"/>
</dbReference>
<feature type="repeat" description="PPR" evidence="3">
    <location>
        <begin position="221"/>
        <end position="258"/>
    </location>
</feature>
<protein>
    <submittedName>
        <fullName evidence="6">Pentatricopeptide repeat-containing protein At1g07740, mitochondrial-like</fullName>
    </submittedName>
</protein>
<dbReference type="GeneID" id="109709431"/>
<dbReference type="Pfam" id="PF12854">
    <property type="entry name" value="PPR_1"/>
    <property type="match status" value="1"/>
</dbReference>
<evidence type="ECO:0000256" key="3">
    <source>
        <dbReference type="PROSITE-ProRule" id="PRU00708"/>
    </source>
</evidence>
<feature type="repeat" description="PPR" evidence="3">
    <location>
        <begin position="294"/>
        <end position="328"/>
    </location>
</feature>
<dbReference type="InterPro" id="IPR002885">
    <property type="entry name" value="PPR_rpt"/>
</dbReference>